<reference evidence="2 5" key="2">
    <citation type="submission" date="2019-09" db="EMBL/GenBank/DDBJ databases">
        <title>Investigation of probiotic properties of different lactic acid bacteria.</title>
        <authorList>
            <person name="Jaomanjaka F."/>
            <person name="Blanc P."/>
        </authorList>
    </citation>
    <scope>NUCLEOTIDE SEQUENCE [LARGE SCALE GENOMIC DNA]</scope>
    <source>
        <strain evidence="2 5">BIO6369</strain>
    </source>
</reference>
<proteinExistence type="predicted"/>
<evidence type="ECO:0000313" key="3">
    <source>
        <dbReference type="EMBL" id="TQW15752.1"/>
    </source>
</evidence>
<keyword evidence="1" id="KW-1133">Transmembrane helix</keyword>
<keyword evidence="1" id="KW-0472">Membrane</keyword>
<feature type="transmembrane region" description="Helical" evidence="1">
    <location>
        <begin position="73"/>
        <end position="94"/>
    </location>
</feature>
<organism evidence="2 5">
    <name type="scientific">Lactobacillus gasseri</name>
    <dbReference type="NCBI Taxonomy" id="1596"/>
    <lineage>
        <taxon>Bacteria</taxon>
        <taxon>Bacillati</taxon>
        <taxon>Bacillota</taxon>
        <taxon>Bacilli</taxon>
        <taxon>Lactobacillales</taxon>
        <taxon>Lactobacillaceae</taxon>
        <taxon>Lactobacillus</taxon>
    </lineage>
</organism>
<keyword evidence="1" id="KW-0812">Transmembrane</keyword>
<protein>
    <submittedName>
        <fullName evidence="2">ABC transporter</fullName>
    </submittedName>
</protein>
<dbReference type="Proteomes" id="UP000460112">
    <property type="component" value="Unassembled WGS sequence"/>
</dbReference>
<evidence type="ECO:0000313" key="2">
    <source>
        <dbReference type="EMBL" id="KAB1951465.1"/>
    </source>
</evidence>
<name>A0A133P9N8_LACGS</name>
<gene>
    <name evidence="2" type="ORF">F8244_02900</name>
    <name evidence="3" type="ORF">FIPPAONL_00538</name>
</gene>
<accession>A0A133P9N8</accession>
<evidence type="ECO:0000256" key="1">
    <source>
        <dbReference type="SAM" id="Phobius"/>
    </source>
</evidence>
<dbReference type="Proteomes" id="UP000316012">
    <property type="component" value="Unassembled WGS sequence"/>
</dbReference>
<evidence type="ECO:0000313" key="4">
    <source>
        <dbReference type="Proteomes" id="UP000316012"/>
    </source>
</evidence>
<comment type="caution">
    <text evidence="2">The sequence shown here is derived from an EMBL/GenBank/DDBJ whole genome shotgun (WGS) entry which is preliminary data.</text>
</comment>
<sequence>MVATYMPYGTLSKTAQSIVKLFPSSYEAASFRSLLLNKMSQQDVPLKMRQQLIEYLGIHFKFGNLQLNNLDNVLVIIGMIVVLAIIVIILASLLNRKKK</sequence>
<dbReference type="EMBL" id="SRMD01000059">
    <property type="protein sequence ID" value="TQW15752.1"/>
    <property type="molecule type" value="Genomic_DNA"/>
</dbReference>
<dbReference type="EMBL" id="WBOA01000001">
    <property type="protein sequence ID" value="KAB1951465.1"/>
    <property type="molecule type" value="Genomic_DNA"/>
</dbReference>
<dbReference type="AlphaFoldDB" id="A0A133P9N8"/>
<keyword evidence="4" id="KW-1185">Reference proteome</keyword>
<dbReference type="OrthoDB" id="162334at2"/>
<evidence type="ECO:0000313" key="5">
    <source>
        <dbReference type="Proteomes" id="UP000460112"/>
    </source>
</evidence>
<reference evidence="3 4" key="1">
    <citation type="submission" date="2019-04" db="EMBL/GenBank/DDBJ databases">
        <title>Lactobacillus gasseri 7171 assembly.</title>
        <authorList>
            <person name="Joris B.R."/>
            <person name="Giguere D."/>
        </authorList>
    </citation>
    <scope>NUCLEOTIDE SEQUENCE [LARGE SCALE GENOMIC DNA]</scope>
    <source>
        <strain evidence="3 4">7171</strain>
    </source>
</reference>